<proteinExistence type="predicted"/>
<name>A0AAD7N8H9_9AGAR</name>
<reference evidence="1" key="1">
    <citation type="submission" date="2023-03" db="EMBL/GenBank/DDBJ databases">
        <title>Massive genome expansion in bonnet fungi (Mycena s.s.) driven by repeated elements and novel gene families across ecological guilds.</title>
        <authorList>
            <consortium name="Lawrence Berkeley National Laboratory"/>
            <person name="Harder C.B."/>
            <person name="Miyauchi S."/>
            <person name="Viragh M."/>
            <person name="Kuo A."/>
            <person name="Thoen E."/>
            <person name="Andreopoulos B."/>
            <person name="Lu D."/>
            <person name="Skrede I."/>
            <person name="Drula E."/>
            <person name="Henrissat B."/>
            <person name="Morin E."/>
            <person name="Kohler A."/>
            <person name="Barry K."/>
            <person name="LaButti K."/>
            <person name="Morin E."/>
            <person name="Salamov A."/>
            <person name="Lipzen A."/>
            <person name="Mereny Z."/>
            <person name="Hegedus B."/>
            <person name="Baldrian P."/>
            <person name="Stursova M."/>
            <person name="Weitz H."/>
            <person name="Taylor A."/>
            <person name="Grigoriev I.V."/>
            <person name="Nagy L.G."/>
            <person name="Martin F."/>
            <person name="Kauserud H."/>
        </authorList>
    </citation>
    <scope>NUCLEOTIDE SEQUENCE</scope>
    <source>
        <strain evidence="1">CBHHK182m</strain>
    </source>
</reference>
<sequence length="101" mass="10762">MLAFVRPIFAPPILAAHSRPSLPSARVIATPTPAALTPLSRPPSPPSSPRCFFCRFSLASTCPPCIPRATLPAPAHITKSVDHIKGPRDVAKLLPGFDAFR</sequence>
<comment type="caution">
    <text evidence="1">The sequence shown here is derived from an EMBL/GenBank/DDBJ whole genome shotgun (WGS) entry which is preliminary data.</text>
</comment>
<gene>
    <name evidence="1" type="ORF">B0H16DRAFT_1551192</name>
</gene>
<dbReference type="EMBL" id="JARKIB010000068">
    <property type="protein sequence ID" value="KAJ7749745.1"/>
    <property type="molecule type" value="Genomic_DNA"/>
</dbReference>
<evidence type="ECO:0000313" key="2">
    <source>
        <dbReference type="Proteomes" id="UP001215598"/>
    </source>
</evidence>
<evidence type="ECO:0000313" key="1">
    <source>
        <dbReference type="EMBL" id="KAJ7749745.1"/>
    </source>
</evidence>
<protein>
    <submittedName>
        <fullName evidence="1">Uncharacterized protein</fullName>
    </submittedName>
</protein>
<keyword evidence="2" id="KW-1185">Reference proteome</keyword>
<organism evidence="1 2">
    <name type="scientific">Mycena metata</name>
    <dbReference type="NCBI Taxonomy" id="1033252"/>
    <lineage>
        <taxon>Eukaryota</taxon>
        <taxon>Fungi</taxon>
        <taxon>Dikarya</taxon>
        <taxon>Basidiomycota</taxon>
        <taxon>Agaricomycotina</taxon>
        <taxon>Agaricomycetes</taxon>
        <taxon>Agaricomycetidae</taxon>
        <taxon>Agaricales</taxon>
        <taxon>Marasmiineae</taxon>
        <taxon>Mycenaceae</taxon>
        <taxon>Mycena</taxon>
    </lineage>
</organism>
<accession>A0AAD7N8H9</accession>
<dbReference type="AlphaFoldDB" id="A0AAD7N8H9"/>
<dbReference type="Proteomes" id="UP001215598">
    <property type="component" value="Unassembled WGS sequence"/>
</dbReference>